<dbReference type="InterPro" id="IPR013325">
    <property type="entry name" value="RNA_pol_sigma_r2"/>
</dbReference>
<comment type="caution">
    <text evidence="4">The sequence shown here is derived from an EMBL/GenBank/DDBJ whole genome shotgun (WGS) entry which is preliminary data.</text>
</comment>
<dbReference type="InterPro" id="IPR036388">
    <property type="entry name" value="WH-like_DNA-bd_sf"/>
</dbReference>
<dbReference type="RefSeq" id="WP_081805332.1">
    <property type="nucleotide sequence ID" value="NZ_JFKE01000001.1"/>
</dbReference>
<reference evidence="4 5" key="1">
    <citation type="submission" date="2014-03" db="EMBL/GenBank/DDBJ databases">
        <title>Draft Genome Sequence of Actibacterium mucosum KCTC 23349, a Marine Alphaproteobacterium with Complex Ionic Requirements Isolated from Mediterranean Seawater at Malvarrosa Beach, Valencia, Spain.</title>
        <authorList>
            <person name="Arahal D.R."/>
            <person name="Shao Z."/>
            <person name="Lai Q."/>
            <person name="Pujalte M.J."/>
        </authorList>
    </citation>
    <scope>NUCLEOTIDE SEQUENCE [LARGE SCALE GENOMIC DNA]</scope>
    <source>
        <strain evidence="4 5">KCTC 23349</strain>
    </source>
</reference>
<dbReference type="InterPro" id="IPR007627">
    <property type="entry name" value="RNA_pol_sigma70_r2"/>
</dbReference>
<evidence type="ECO:0008006" key="6">
    <source>
        <dbReference type="Google" id="ProtNLM"/>
    </source>
</evidence>
<sequence>MRGSRFGRWNGPAACWLRRPEISTWLDAQFARCRPRAIAALTRQFRDIDLAEESFSDACLRAVTRWPQDGQPDDPFAWLLVTARRAGIDRLRKTRRAMAHVEAEMANEPEFTMPTADDLRDDVLRLLFICCHPALRRQDQLALALRVVVGMSVAEIARAFLVNPRTMEQRLTRAKRTVASNPVPFETPAPAERLKRLNDVSTMVYLLFSEGWSTSADTVQVKLPLCHEAIRLARLLLDLFPGMAEQMGLLALMLFQHARLDARTDPQGKLVPIDEQDRSKWDKVLINEARALLQKAARHGPPGAMQLQAAIAGVHAVAVSDSETDWVRLGDLYAALYALQPTPVVRLNQAAVLQKTDGPAAALAMLEPLVEPLSAYRWFHSMRGALLLETGDKPAARLAFERAMDLGPTAPEAQSLLEKIALCQK</sequence>
<dbReference type="STRING" id="1454373.ACMU_00535"/>
<dbReference type="Gene3D" id="1.25.40.10">
    <property type="entry name" value="Tetratricopeptide repeat domain"/>
    <property type="match status" value="1"/>
</dbReference>
<dbReference type="OrthoDB" id="9780299at2"/>
<dbReference type="InterPro" id="IPR014284">
    <property type="entry name" value="RNA_pol_sigma-70_dom"/>
</dbReference>
<name>A0A037ZKQ4_9RHOB</name>
<feature type="domain" description="RNA polymerase sigma-70 region 2" evidence="1">
    <location>
        <begin position="31"/>
        <end position="96"/>
    </location>
</feature>
<dbReference type="Gene3D" id="1.10.10.10">
    <property type="entry name" value="Winged helix-like DNA-binding domain superfamily/Winged helix DNA-binding domain"/>
    <property type="match status" value="1"/>
</dbReference>
<evidence type="ECO:0000259" key="2">
    <source>
        <dbReference type="Pfam" id="PF08281"/>
    </source>
</evidence>
<organism evidence="4 5">
    <name type="scientific">Actibacterium mucosum KCTC 23349</name>
    <dbReference type="NCBI Taxonomy" id="1454373"/>
    <lineage>
        <taxon>Bacteria</taxon>
        <taxon>Pseudomonadati</taxon>
        <taxon>Pseudomonadota</taxon>
        <taxon>Alphaproteobacteria</taxon>
        <taxon>Rhodobacterales</taxon>
        <taxon>Roseobacteraceae</taxon>
        <taxon>Actibacterium</taxon>
    </lineage>
</organism>
<proteinExistence type="predicted"/>
<dbReference type="InterPro" id="IPR013249">
    <property type="entry name" value="RNA_pol_sigma70_r4_t2"/>
</dbReference>
<dbReference type="SUPFAM" id="SSF48452">
    <property type="entry name" value="TPR-like"/>
    <property type="match status" value="1"/>
</dbReference>
<dbReference type="InterPro" id="IPR013324">
    <property type="entry name" value="RNA_pol_sigma_r3/r4-like"/>
</dbReference>
<dbReference type="GO" id="GO:0003677">
    <property type="term" value="F:DNA binding"/>
    <property type="evidence" value="ECO:0007669"/>
    <property type="project" value="InterPro"/>
</dbReference>
<dbReference type="PANTHER" id="PTHR47756:SF1">
    <property type="entry name" value="BLL0085 PROTEIN"/>
    <property type="match status" value="1"/>
</dbReference>
<dbReference type="AlphaFoldDB" id="A0A037ZKQ4"/>
<evidence type="ECO:0000259" key="3">
    <source>
        <dbReference type="Pfam" id="PF20239"/>
    </source>
</evidence>
<evidence type="ECO:0000313" key="4">
    <source>
        <dbReference type="EMBL" id="KAJ57011.1"/>
    </source>
</evidence>
<dbReference type="Pfam" id="PF08281">
    <property type="entry name" value="Sigma70_r4_2"/>
    <property type="match status" value="1"/>
</dbReference>
<dbReference type="GO" id="GO:0006352">
    <property type="term" value="P:DNA-templated transcription initiation"/>
    <property type="evidence" value="ECO:0007669"/>
    <property type="project" value="InterPro"/>
</dbReference>
<evidence type="ECO:0000259" key="1">
    <source>
        <dbReference type="Pfam" id="PF04542"/>
    </source>
</evidence>
<gene>
    <name evidence="4" type="ORF">ACMU_00535</name>
</gene>
<dbReference type="NCBIfam" id="TIGR02937">
    <property type="entry name" value="sigma70-ECF"/>
    <property type="match status" value="1"/>
</dbReference>
<feature type="domain" description="RNA polymerase sigma factor 70 region 4 type 2" evidence="2">
    <location>
        <begin position="127"/>
        <end position="177"/>
    </location>
</feature>
<dbReference type="GO" id="GO:0016987">
    <property type="term" value="F:sigma factor activity"/>
    <property type="evidence" value="ECO:0007669"/>
    <property type="project" value="InterPro"/>
</dbReference>
<dbReference type="SUPFAM" id="SSF88946">
    <property type="entry name" value="Sigma2 domain of RNA polymerase sigma factors"/>
    <property type="match status" value="1"/>
</dbReference>
<dbReference type="SUPFAM" id="SSF88659">
    <property type="entry name" value="Sigma3 and sigma4 domains of RNA polymerase sigma factors"/>
    <property type="match status" value="1"/>
</dbReference>
<accession>A0A037ZKQ4</accession>
<feature type="domain" description="DUF6596" evidence="3">
    <location>
        <begin position="196"/>
        <end position="297"/>
    </location>
</feature>
<protein>
    <recommendedName>
        <fullName evidence="6">RNA polymerase subunit sigma-24</fullName>
    </recommendedName>
</protein>
<evidence type="ECO:0000313" key="5">
    <source>
        <dbReference type="Proteomes" id="UP000026249"/>
    </source>
</evidence>
<dbReference type="Pfam" id="PF04542">
    <property type="entry name" value="Sigma70_r2"/>
    <property type="match status" value="1"/>
</dbReference>
<dbReference type="PANTHER" id="PTHR47756">
    <property type="entry name" value="BLL6612 PROTEIN-RELATED"/>
    <property type="match status" value="1"/>
</dbReference>
<keyword evidence="5" id="KW-1185">Reference proteome</keyword>
<dbReference type="Proteomes" id="UP000026249">
    <property type="component" value="Unassembled WGS sequence"/>
</dbReference>
<dbReference type="EMBL" id="JFKE01000001">
    <property type="protein sequence ID" value="KAJ57011.1"/>
    <property type="molecule type" value="Genomic_DNA"/>
</dbReference>
<dbReference type="Pfam" id="PF20239">
    <property type="entry name" value="DUF6596"/>
    <property type="match status" value="1"/>
</dbReference>
<dbReference type="InterPro" id="IPR046531">
    <property type="entry name" value="DUF6596"/>
</dbReference>
<dbReference type="Gene3D" id="1.10.1740.10">
    <property type="match status" value="1"/>
</dbReference>
<dbReference type="InterPro" id="IPR011990">
    <property type="entry name" value="TPR-like_helical_dom_sf"/>
</dbReference>